<evidence type="ECO:0000259" key="5">
    <source>
        <dbReference type="Pfam" id="PF00700"/>
    </source>
</evidence>
<dbReference type="InterPro" id="IPR046358">
    <property type="entry name" value="Flagellin_C"/>
</dbReference>
<sequence>MAGTVISSAVRSNLLALQNTTAQQGIVQNRLATGKKVNSALDNPTNFFTASSLNNRASGLNALLDGMSNGIKTLEAADNGMKAITKSIESMQANIRSARSDKSFKGASYTISAAATGSLTFSGGAVGSSPISVAIPAATGVVSATLTGAGGFTNRGAGGAAGDVGQAGSFTIQAAGLNGGTAVSVSVAADDDIDEVITKINAALDGVATGDGGITASKSGGQLVLTGTSGNNITVASSTSNLLSDLGFGTGNTASTNGNTGQAAIDALVNTINTTSGLTDKIKASNDGGKLRIENLSTDDLTVVGASATAVTGGTGSSNTTKIGGNEVRKNLISQFNDLRTQIDKLANDASFNGINLLKADKLKLTFNEEGTNNIEIQAKDVKGNVRAISTATGSLEIGEATADEFSDDTKLDARLDALSKSLTTLNTQASTFGSALTTIQTRQDFTKNMINTLQSGADALVNADLNEESATLLALNTRQQLSQTALSLASQADQAVLRLF</sequence>
<evidence type="ECO:0000256" key="1">
    <source>
        <dbReference type="ARBA" id="ARBA00005709"/>
    </source>
</evidence>
<accession>A0A849IEQ3</accession>
<evidence type="ECO:0000256" key="2">
    <source>
        <dbReference type="ARBA" id="ARBA00023143"/>
    </source>
</evidence>
<proteinExistence type="inferred from homology"/>
<feature type="domain" description="Flagellin N-terminal" evidence="4">
    <location>
        <begin position="15"/>
        <end position="103"/>
    </location>
</feature>
<keyword evidence="3" id="KW-0964">Secreted</keyword>
<comment type="caution">
    <text evidence="6">The sequence shown here is derived from an EMBL/GenBank/DDBJ whole genome shotgun (WGS) entry which is preliminary data.</text>
</comment>
<dbReference type="GO" id="GO:0009288">
    <property type="term" value="C:bacterial-type flagellum"/>
    <property type="evidence" value="ECO:0007669"/>
    <property type="project" value="UniProtKB-SubCell"/>
</dbReference>
<keyword evidence="2 3" id="KW-0975">Bacterial flagellum</keyword>
<dbReference type="Pfam" id="PF00700">
    <property type="entry name" value="Flagellin_C"/>
    <property type="match status" value="1"/>
</dbReference>
<protein>
    <recommendedName>
        <fullName evidence="3">Flagellin</fullName>
    </recommendedName>
</protein>
<dbReference type="GO" id="GO:0005576">
    <property type="term" value="C:extracellular region"/>
    <property type="evidence" value="ECO:0007669"/>
    <property type="project" value="UniProtKB-SubCell"/>
</dbReference>
<gene>
    <name evidence="6" type="ORF">HJG44_20295</name>
</gene>
<evidence type="ECO:0000313" key="7">
    <source>
        <dbReference type="Proteomes" id="UP000564885"/>
    </source>
</evidence>
<dbReference type="AlphaFoldDB" id="A0A849IEQ3"/>
<dbReference type="Pfam" id="PF00669">
    <property type="entry name" value="Flagellin_N"/>
    <property type="match status" value="1"/>
</dbReference>
<dbReference type="InterPro" id="IPR001029">
    <property type="entry name" value="Flagellin_N"/>
</dbReference>
<dbReference type="SUPFAM" id="SSF64518">
    <property type="entry name" value="Phase 1 flagellin"/>
    <property type="match status" value="2"/>
</dbReference>
<dbReference type="Proteomes" id="UP000564885">
    <property type="component" value="Unassembled WGS sequence"/>
</dbReference>
<comment type="function">
    <text evidence="3">Flagellin is the subunit protein which polymerizes to form the filaments of bacterial flagella.</text>
</comment>
<name>A0A849IEQ3_9HYPH</name>
<reference evidence="6 7" key="1">
    <citation type="submission" date="2020-04" db="EMBL/GenBank/DDBJ databases">
        <title>Enterovirga sp. isolate from soil.</title>
        <authorList>
            <person name="Chea S."/>
            <person name="Kim D.-U."/>
        </authorList>
    </citation>
    <scope>NUCLEOTIDE SEQUENCE [LARGE SCALE GENOMIC DNA]</scope>
    <source>
        <strain evidence="6 7">DB1703</strain>
    </source>
</reference>
<comment type="similarity">
    <text evidence="1 3">Belongs to the bacterial flagellin family.</text>
</comment>
<keyword evidence="7" id="KW-1185">Reference proteome</keyword>
<evidence type="ECO:0000259" key="4">
    <source>
        <dbReference type="Pfam" id="PF00669"/>
    </source>
</evidence>
<comment type="subcellular location">
    <subcellularLocation>
        <location evidence="3">Secreted</location>
    </subcellularLocation>
    <subcellularLocation>
        <location evidence="3">Bacterial flagellum</location>
    </subcellularLocation>
</comment>
<dbReference type="RefSeq" id="WP_171220159.1">
    <property type="nucleotide sequence ID" value="NZ_JABEPP010000006.1"/>
</dbReference>
<dbReference type="GO" id="GO:0005198">
    <property type="term" value="F:structural molecule activity"/>
    <property type="evidence" value="ECO:0007669"/>
    <property type="project" value="UniProtKB-UniRule"/>
</dbReference>
<evidence type="ECO:0000313" key="6">
    <source>
        <dbReference type="EMBL" id="NNM74705.1"/>
    </source>
</evidence>
<dbReference type="EMBL" id="JABEPP010000006">
    <property type="protein sequence ID" value="NNM74705.1"/>
    <property type="molecule type" value="Genomic_DNA"/>
</dbReference>
<dbReference type="Gene3D" id="1.20.1330.10">
    <property type="entry name" value="f41 fragment of flagellin, N-terminal domain"/>
    <property type="match status" value="1"/>
</dbReference>
<organism evidence="6 7">
    <name type="scientific">Enterovirga aerilata</name>
    <dbReference type="NCBI Taxonomy" id="2730920"/>
    <lineage>
        <taxon>Bacteria</taxon>
        <taxon>Pseudomonadati</taxon>
        <taxon>Pseudomonadota</taxon>
        <taxon>Alphaproteobacteria</taxon>
        <taxon>Hyphomicrobiales</taxon>
        <taxon>Methylobacteriaceae</taxon>
        <taxon>Enterovirga</taxon>
    </lineage>
</organism>
<evidence type="ECO:0000256" key="3">
    <source>
        <dbReference type="RuleBase" id="RU362073"/>
    </source>
</evidence>
<feature type="domain" description="Flagellin C-terminal" evidence="5">
    <location>
        <begin position="417"/>
        <end position="501"/>
    </location>
</feature>